<accession>A0A850LKV4</accession>
<dbReference type="OMA" id="EEMIWAE"/>
<comment type="caution">
    <text evidence="2">The sequence shown here is derived from an EMBL/GenBank/DDBJ whole genome shotgun (WGS) entry which is preliminary data.</text>
</comment>
<name>A0A850LKV4_9RHOB</name>
<dbReference type="AlphaFoldDB" id="A0A850LKV4"/>
<organism evidence="2 3">
    <name type="scientific">Ruegeria pomeroyi</name>
    <dbReference type="NCBI Taxonomy" id="89184"/>
    <lineage>
        <taxon>Bacteria</taxon>
        <taxon>Pseudomonadati</taxon>
        <taxon>Pseudomonadota</taxon>
        <taxon>Alphaproteobacteria</taxon>
        <taxon>Rhodobacterales</taxon>
        <taxon>Roseobacteraceae</taxon>
        <taxon>Ruegeria</taxon>
    </lineage>
</organism>
<evidence type="ECO:0000313" key="3">
    <source>
        <dbReference type="Proteomes" id="UP000565723"/>
    </source>
</evidence>
<evidence type="ECO:0000313" key="2">
    <source>
        <dbReference type="EMBL" id="NVK98212.1"/>
    </source>
</evidence>
<evidence type="ECO:0000259" key="1">
    <source>
        <dbReference type="Pfam" id="PF13403"/>
    </source>
</evidence>
<feature type="domain" description="Hedgehog/Intein (Hint)" evidence="1">
    <location>
        <begin position="26"/>
        <end position="148"/>
    </location>
</feature>
<dbReference type="EMBL" id="JABXIY010000042">
    <property type="protein sequence ID" value="NVK98212.1"/>
    <property type="molecule type" value="Genomic_DNA"/>
</dbReference>
<sequence>MLLSHETAFARFTAVTATMAPPAPGLPAGTMLETEAGWSPVEEIRPGTRVATIDGGFCQVIAAHAVPPAPAPLWRIPGGTLGTCSDLLLPEGHFLALNGPDCRHLFGLPTVLAPVAALAGFEGIHRLPARPLPAHSLRFAEEEVVWAQTGARILMPGEAPGRHFQRLDYGQTRALLMLRSGGNLAPDLAA</sequence>
<proteinExistence type="predicted"/>
<dbReference type="RefSeq" id="WP_011048378.1">
    <property type="nucleotide sequence ID" value="NZ_CP076685.1"/>
</dbReference>
<dbReference type="Pfam" id="PF13403">
    <property type="entry name" value="Hint_2"/>
    <property type="match status" value="1"/>
</dbReference>
<gene>
    <name evidence="2" type="ORF">HW564_14905</name>
</gene>
<dbReference type="Proteomes" id="UP000565723">
    <property type="component" value="Unassembled WGS sequence"/>
</dbReference>
<protein>
    <submittedName>
        <fullName evidence="2">Hint domain-containing protein</fullName>
    </submittedName>
</protein>
<dbReference type="InterPro" id="IPR028992">
    <property type="entry name" value="Hedgehog/Intein_dom"/>
</dbReference>
<reference evidence="2 3" key="1">
    <citation type="journal article" date="2020" name="Proc. Natl. Acad. Sci. U.S.A.">
        <title>Ecological drivers of bacterial community assembly in synthetic phycospheres.</title>
        <authorList>
            <person name="Fu H."/>
            <person name="Uchimiya M."/>
            <person name="Gore J."/>
            <person name="Moran M.A."/>
        </authorList>
    </citation>
    <scope>NUCLEOTIDE SEQUENCE [LARGE SCALE GENOMIC DNA]</scope>
    <source>
        <strain evidence="2">HF-Din03</strain>
    </source>
</reference>